<sequence length="192" mass="21569">MQPKITIRGKTKLAHVWGRFDNYHITYIGADGVAREYDREVYDHGLAASVLMYDPTTRQVLLTRQWRLPAQLNGDTPMVLEACAGMRDEGETPEETARREALEETGYEPQELEFLFEVYPSPGALTEKVACFLARYTPGLRLSQGGGLDHEGEEIEVVELPLADALAMIRTGEINDAKTVMMLQALQLRERG</sequence>
<evidence type="ECO:0000256" key="7">
    <source>
        <dbReference type="ARBA" id="ARBA00032162"/>
    </source>
</evidence>
<protein>
    <recommendedName>
        <fullName evidence="5">GDP-mannose pyrophosphatase</fullName>
    </recommendedName>
    <alternativeName>
        <fullName evidence="7">GDP-mannose hydrolase</fullName>
    </alternativeName>
    <alternativeName>
        <fullName evidence="8">GDPMK</fullName>
    </alternativeName>
</protein>
<name>A0ABW5QJQ4_9HYPH</name>
<keyword evidence="11" id="KW-1185">Reference proteome</keyword>
<evidence type="ECO:0000256" key="2">
    <source>
        <dbReference type="ARBA" id="ARBA00001946"/>
    </source>
</evidence>
<evidence type="ECO:0000256" key="3">
    <source>
        <dbReference type="ARBA" id="ARBA00007275"/>
    </source>
</evidence>
<evidence type="ECO:0000256" key="4">
    <source>
        <dbReference type="ARBA" id="ARBA00011738"/>
    </source>
</evidence>
<dbReference type="CDD" id="cd24157">
    <property type="entry name" value="NUDIX_GDPMK"/>
    <property type="match status" value="1"/>
</dbReference>
<dbReference type="PANTHER" id="PTHR11839:SF18">
    <property type="entry name" value="NUDIX HYDROLASE DOMAIN-CONTAINING PROTEIN"/>
    <property type="match status" value="1"/>
</dbReference>
<comment type="similarity">
    <text evidence="3">Belongs to the Nudix hydrolase family. NudK subfamily.</text>
</comment>
<evidence type="ECO:0000256" key="1">
    <source>
        <dbReference type="ARBA" id="ARBA00000847"/>
    </source>
</evidence>
<gene>
    <name evidence="10" type="ORF">ACFSX5_08220</name>
</gene>
<dbReference type="InterPro" id="IPR004385">
    <property type="entry name" value="NDP_pyrophosphatase"/>
</dbReference>
<evidence type="ECO:0000256" key="6">
    <source>
        <dbReference type="ARBA" id="ARBA00022801"/>
    </source>
</evidence>
<dbReference type="Pfam" id="PF00293">
    <property type="entry name" value="NUDIX"/>
    <property type="match status" value="1"/>
</dbReference>
<accession>A0ABW5QJQ4</accession>
<evidence type="ECO:0000256" key="8">
    <source>
        <dbReference type="ARBA" id="ARBA00032272"/>
    </source>
</evidence>
<dbReference type="EMBL" id="JBHUNP010000001">
    <property type="protein sequence ID" value="MFD2647772.1"/>
    <property type="molecule type" value="Genomic_DNA"/>
</dbReference>
<evidence type="ECO:0000313" key="10">
    <source>
        <dbReference type="EMBL" id="MFD2647772.1"/>
    </source>
</evidence>
<dbReference type="InterPro" id="IPR000086">
    <property type="entry name" value="NUDIX_hydrolase_dom"/>
</dbReference>
<dbReference type="PROSITE" id="PS00893">
    <property type="entry name" value="NUDIX_BOX"/>
    <property type="match status" value="1"/>
</dbReference>
<reference evidence="11" key="1">
    <citation type="journal article" date="2019" name="Int. J. Syst. Evol. Microbiol.">
        <title>The Global Catalogue of Microorganisms (GCM) 10K type strain sequencing project: providing services to taxonomists for standard genome sequencing and annotation.</title>
        <authorList>
            <consortium name="The Broad Institute Genomics Platform"/>
            <consortium name="The Broad Institute Genome Sequencing Center for Infectious Disease"/>
            <person name="Wu L."/>
            <person name="Ma J."/>
        </authorList>
    </citation>
    <scope>NUCLEOTIDE SEQUENCE [LARGE SCALE GENOMIC DNA]</scope>
    <source>
        <strain evidence="11">CCM 7427</strain>
    </source>
</reference>
<comment type="subunit">
    <text evidence="4">Homodimer.</text>
</comment>
<dbReference type="SUPFAM" id="SSF55811">
    <property type="entry name" value="Nudix"/>
    <property type="match status" value="1"/>
</dbReference>
<dbReference type="Proteomes" id="UP001597521">
    <property type="component" value="Unassembled WGS sequence"/>
</dbReference>
<dbReference type="RefSeq" id="WP_386832789.1">
    <property type="nucleotide sequence ID" value="NZ_JBHUNP010000001.1"/>
</dbReference>
<comment type="caution">
    <text evidence="10">The sequence shown here is derived from an EMBL/GenBank/DDBJ whole genome shotgun (WGS) entry which is preliminary data.</text>
</comment>
<comment type="catalytic activity">
    <reaction evidence="1">
        <text>GDP-alpha-D-mannose + H2O = alpha-D-mannose 1-phosphate + GMP + 2 H(+)</text>
        <dbReference type="Rhea" id="RHEA:27978"/>
        <dbReference type="ChEBI" id="CHEBI:15377"/>
        <dbReference type="ChEBI" id="CHEBI:15378"/>
        <dbReference type="ChEBI" id="CHEBI:57527"/>
        <dbReference type="ChEBI" id="CHEBI:58115"/>
        <dbReference type="ChEBI" id="CHEBI:58409"/>
    </reaction>
</comment>
<dbReference type="InterPro" id="IPR015797">
    <property type="entry name" value="NUDIX_hydrolase-like_dom_sf"/>
</dbReference>
<dbReference type="InterPro" id="IPR020084">
    <property type="entry name" value="NUDIX_hydrolase_CS"/>
</dbReference>
<proteinExistence type="inferred from homology"/>
<comment type="cofactor">
    <cofactor evidence="2">
        <name>Mg(2+)</name>
        <dbReference type="ChEBI" id="CHEBI:18420"/>
    </cofactor>
</comment>
<dbReference type="NCBIfam" id="TIGR00052">
    <property type="entry name" value="nudix-type nucleoside diphosphatase, YffH/AdpP family"/>
    <property type="match status" value="1"/>
</dbReference>
<organism evidence="10 11">
    <name type="scientific">Devosia albogilva</name>
    <dbReference type="NCBI Taxonomy" id="429726"/>
    <lineage>
        <taxon>Bacteria</taxon>
        <taxon>Pseudomonadati</taxon>
        <taxon>Pseudomonadota</taxon>
        <taxon>Alphaproteobacteria</taxon>
        <taxon>Hyphomicrobiales</taxon>
        <taxon>Devosiaceae</taxon>
        <taxon>Devosia</taxon>
    </lineage>
</organism>
<dbReference type="PROSITE" id="PS51462">
    <property type="entry name" value="NUDIX"/>
    <property type="match status" value="1"/>
</dbReference>
<evidence type="ECO:0000256" key="5">
    <source>
        <dbReference type="ARBA" id="ARBA00016377"/>
    </source>
</evidence>
<feature type="domain" description="Nudix hydrolase" evidence="9">
    <location>
        <begin position="43"/>
        <end position="182"/>
    </location>
</feature>
<evidence type="ECO:0000259" key="9">
    <source>
        <dbReference type="PROSITE" id="PS51462"/>
    </source>
</evidence>
<dbReference type="Gene3D" id="3.90.79.10">
    <property type="entry name" value="Nucleoside Triphosphate Pyrophosphohydrolase"/>
    <property type="match status" value="1"/>
</dbReference>
<keyword evidence="6" id="KW-0378">Hydrolase</keyword>
<evidence type="ECO:0000313" key="11">
    <source>
        <dbReference type="Proteomes" id="UP001597521"/>
    </source>
</evidence>
<dbReference type="PANTHER" id="PTHR11839">
    <property type="entry name" value="UDP/ADP-SUGAR PYROPHOSPHATASE"/>
    <property type="match status" value="1"/>
</dbReference>